<dbReference type="Proteomes" id="UP000726136">
    <property type="component" value="Unassembled WGS sequence"/>
</dbReference>
<dbReference type="EMBL" id="RDPI01000021">
    <property type="protein sequence ID" value="MBF4374772.1"/>
    <property type="molecule type" value="Genomic_DNA"/>
</dbReference>
<evidence type="ECO:0000313" key="3">
    <source>
        <dbReference type="Proteomes" id="UP000726136"/>
    </source>
</evidence>
<evidence type="ECO:0000313" key="2">
    <source>
        <dbReference type="EMBL" id="MBF4374772.1"/>
    </source>
</evidence>
<protein>
    <submittedName>
        <fullName evidence="2">IS4 family transposase</fullName>
    </submittedName>
</protein>
<evidence type="ECO:0000256" key="1">
    <source>
        <dbReference type="SAM" id="MobiDB-lite"/>
    </source>
</evidence>
<keyword evidence="3" id="KW-1185">Reference proteome</keyword>
<gene>
    <name evidence="2" type="ORF">EAY46_17000</name>
</gene>
<accession>A0ABR9Z907</accession>
<sequence>YSTPGAIPRQLKGFHNMAESLILEGRRERTFPRTVKPRPQRYAKNKNAVHS</sequence>
<feature type="compositionally biased region" description="Basic residues" evidence="1">
    <location>
        <begin position="35"/>
        <end position="51"/>
    </location>
</feature>
<proteinExistence type="predicted"/>
<feature type="non-terminal residue" evidence="2">
    <location>
        <position position="1"/>
    </location>
</feature>
<feature type="region of interest" description="Disordered" evidence="1">
    <location>
        <begin position="31"/>
        <end position="51"/>
    </location>
</feature>
<organism evidence="2 3">
    <name type="scientific">Vibrio anguillarum</name>
    <name type="common">Listonella anguillarum</name>
    <dbReference type="NCBI Taxonomy" id="55601"/>
    <lineage>
        <taxon>Bacteria</taxon>
        <taxon>Pseudomonadati</taxon>
        <taxon>Pseudomonadota</taxon>
        <taxon>Gammaproteobacteria</taxon>
        <taxon>Vibrionales</taxon>
        <taxon>Vibrionaceae</taxon>
        <taxon>Vibrio</taxon>
    </lineage>
</organism>
<comment type="caution">
    <text evidence="2">The sequence shown here is derived from an EMBL/GenBank/DDBJ whole genome shotgun (WGS) entry which is preliminary data.</text>
</comment>
<reference evidence="2 3" key="1">
    <citation type="journal article" date="2021" name="PeerJ">
        <title>Analysis of 44 Vibrio anguillarum genomes reveals high genetic diversity.</title>
        <authorList>
            <person name="Hansen M.J."/>
            <person name="Dalsgaard I."/>
        </authorList>
    </citation>
    <scope>NUCLEOTIDE SEQUENCE [LARGE SCALE GENOMIC DNA]</scope>
    <source>
        <strain evidence="2 3">040915-1/1B</strain>
    </source>
</reference>
<name>A0ABR9Z907_VIBAN</name>